<dbReference type="Proteomes" id="UP000321393">
    <property type="component" value="Unassembled WGS sequence"/>
</dbReference>
<organism evidence="2 3">
    <name type="scientific">Cucumis melo var. makuwa</name>
    <name type="common">Oriental melon</name>
    <dbReference type="NCBI Taxonomy" id="1194695"/>
    <lineage>
        <taxon>Eukaryota</taxon>
        <taxon>Viridiplantae</taxon>
        <taxon>Streptophyta</taxon>
        <taxon>Embryophyta</taxon>
        <taxon>Tracheophyta</taxon>
        <taxon>Spermatophyta</taxon>
        <taxon>Magnoliopsida</taxon>
        <taxon>eudicotyledons</taxon>
        <taxon>Gunneridae</taxon>
        <taxon>Pentapetalae</taxon>
        <taxon>rosids</taxon>
        <taxon>fabids</taxon>
        <taxon>Cucurbitales</taxon>
        <taxon>Cucurbitaceae</taxon>
        <taxon>Benincaseae</taxon>
        <taxon>Cucumis</taxon>
    </lineage>
</organism>
<comment type="caution">
    <text evidence="2">The sequence shown here is derived from an EMBL/GenBank/DDBJ whole genome shotgun (WGS) entry which is preliminary data.</text>
</comment>
<evidence type="ECO:0000313" key="3">
    <source>
        <dbReference type="Proteomes" id="UP000321393"/>
    </source>
</evidence>
<name>A0A5A7VAS4_CUCMM</name>
<dbReference type="EMBL" id="SSTE01001516">
    <property type="protein sequence ID" value="KAA0065402.1"/>
    <property type="molecule type" value="Genomic_DNA"/>
</dbReference>
<gene>
    <name evidence="2" type="ORF">E6C27_scaffold17G00730</name>
</gene>
<evidence type="ECO:0000256" key="1">
    <source>
        <dbReference type="SAM" id="MobiDB-lite"/>
    </source>
</evidence>
<proteinExistence type="predicted"/>
<sequence>MATNVSTHLHGESVSEEFNYVVPLDSTYPTLVTLLLTRNQVPWKTYFRRNLRRKNNENDKFEKESTNSYIDSKVGENVGSKNDRAFTSSLASITIPKNIHFALKYPELKTAVVEEKRALEEKNLVSLHTSQGTQDRGMQMGVGSQVQSR</sequence>
<reference evidence="2 3" key="1">
    <citation type="submission" date="2019-08" db="EMBL/GenBank/DDBJ databases">
        <title>Draft genome sequences of two oriental melons (Cucumis melo L. var makuwa).</title>
        <authorList>
            <person name="Kwon S.-Y."/>
        </authorList>
    </citation>
    <scope>NUCLEOTIDE SEQUENCE [LARGE SCALE GENOMIC DNA]</scope>
    <source>
        <strain evidence="3">cv. SW 3</strain>
        <tissue evidence="2">Leaf</tissue>
    </source>
</reference>
<feature type="region of interest" description="Disordered" evidence="1">
    <location>
        <begin position="128"/>
        <end position="149"/>
    </location>
</feature>
<dbReference type="GO" id="GO:0003964">
    <property type="term" value="F:RNA-directed DNA polymerase activity"/>
    <property type="evidence" value="ECO:0007669"/>
    <property type="project" value="UniProtKB-KW"/>
</dbReference>
<protein>
    <submittedName>
        <fullName evidence="2">Reverse transcriptase</fullName>
    </submittedName>
</protein>
<dbReference type="AlphaFoldDB" id="A0A5A7VAS4"/>
<keyword evidence="2" id="KW-0548">Nucleotidyltransferase</keyword>
<keyword evidence="2" id="KW-0695">RNA-directed DNA polymerase</keyword>
<accession>A0A5A7VAS4</accession>
<evidence type="ECO:0000313" key="2">
    <source>
        <dbReference type="EMBL" id="KAA0065402.1"/>
    </source>
</evidence>
<keyword evidence="2" id="KW-0808">Transferase</keyword>